<evidence type="ECO:0000313" key="3">
    <source>
        <dbReference type="Proteomes" id="UP001184150"/>
    </source>
</evidence>
<evidence type="ECO:0000313" key="2">
    <source>
        <dbReference type="EMBL" id="MDR6511873.1"/>
    </source>
</evidence>
<feature type="transmembrane region" description="Helical" evidence="1">
    <location>
        <begin position="335"/>
        <end position="356"/>
    </location>
</feature>
<proteinExistence type="predicted"/>
<evidence type="ECO:0000256" key="1">
    <source>
        <dbReference type="SAM" id="Phobius"/>
    </source>
</evidence>
<dbReference type="Proteomes" id="UP001184150">
    <property type="component" value="Unassembled WGS sequence"/>
</dbReference>
<feature type="transmembrane region" description="Helical" evidence="1">
    <location>
        <begin position="144"/>
        <end position="168"/>
    </location>
</feature>
<sequence>MKPATLRAWGKVHTWSSLTCTLFLLILTLTGLPLIFHDEIDGLSKSTRPERWSAADLLPVDRAMAAALARHPGSVPIYLSFDEDRPVINLTTGPTGDAPEAAMQFNPIDLRTAAPPHGDAPGHGVMDTVLDLHKDLLLGKVGEYFLGAMGLCFALALVSGVVLYAPFARKPGFATVRRGKSNRLRWLDWHNVIGGVTLAWAMVVGLTGTINTLADPITAWWRGDALARLAHDSTGPIVPYRPGIAALALRHAQAAVPGMTVQFVAFPGAAFSSHDHIAVYLKGATPLTAKLLTPVMVDARTGQVDGVAPMPWYMKGLLLAQPLHFGDYGGLAMKILWALLDVVSIVVLGSGLYLWLGKPRPARKARAA</sequence>
<comment type="caution">
    <text evidence="2">The sequence shown here is derived from an EMBL/GenBank/DDBJ whole genome shotgun (WGS) entry which is preliminary data.</text>
</comment>
<dbReference type="PANTHER" id="PTHR34219">
    <property type="entry name" value="IRON-REGULATED INNER MEMBRANE PROTEIN-RELATED"/>
    <property type="match status" value="1"/>
</dbReference>
<name>A0ABU1MP17_9SPHN</name>
<keyword evidence="1" id="KW-1133">Transmembrane helix</keyword>
<reference evidence="2 3" key="1">
    <citation type="submission" date="2023-07" db="EMBL/GenBank/DDBJ databases">
        <title>Sorghum-associated microbial communities from plants grown in Nebraska, USA.</title>
        <authorList>
            <person name="Schachtman D."/>
        </authorList>
    </citation>
    <scope>NUCLEOTIDE SEQUENCE [LARGE SCALE GENOMIC DNA]</scope>
    <source>
        <strain evidence="2 3">DS1027</strain>
    </source>
</reference>
<protein>
    <submittedName>
        <fullName evidence="2">Iron-regulated membrane protein</fullName>
    </submittedName>
</protein>
<feature type="transmembrane region" description="Helical" evidence="1">
    <location>
        <begin position="12"/>
        <end position="36"/>
    </location>
</feature>
<keyword evidence="3" id="KW-1185">Reference proteome</keyword>
<gene>
    <name evidence="2" type="ORF">J2792_002749</name>
</gene>
<accession>A0ABU1MP17</accession>
<dbReference type="RefSeq" id="WP_309805601.1">
    <property type="nucleotide sequence ID" value="NZ_JAVDRD010000006.1"/>
</dbReference>
<dbReference type="PANTHER" id="PTHR34219:SF3">
    <property type="entry name" value="BLL7967 PROTEIN"/>
    <property type="match status" value="1"/>
</dbReference>
<dbReference type="EMBL" id="JAVDRD010000006">
    <property type="protein sequence ID" value="MDR6511873.1"/>
    <property type="molecule type" value="Genomic_DNA"/>
</dbReference>
<feature type="transmembrane region" description="Helical" evidence="1">
    <location>
        <begin position="189"/>
        <end position="210"/>
    </location>
</feature>
<organism evidence="2 3">
    <name type="scientific">Novosphingobium capsulatum</name>
    <dbReference type="NCBI Taxonomy" id="13688"/>
    <lineage>
        <taxon>Bacteria</taxon>
        <taxon>Pseudomonadati</taxon>
        <taxon>Pseudomonadota</taxon>
        <taxon>Alphaproteobacteria</taxon>
        <taxon>Sphingomonadales</taxon>
        <taxon>Sphingomonadaceae</taxon>
        <taxon>Novosphingobium</taxon>
    </lineage>
</organism>
<dbReference type="Pfam" id="PF03929">
    <property type="entry name" value="PepSY_TM"/>
    <property type="match status" value="1"/>
</dbReference>
<keyword evidence="1" id="KW-0472">Membrane</keyword>
<dbReference type="InterPro" id="IPR005625">
    <property type="entry name" value="PepSY-ass_TM"/>
</dbReference>
<keyword evidence="1" id="KW-0812">Transmembrane</keyword>